<proteinExistence type="predicted"/>
<evidence type="ECO:0000313" key="2">
    <source>
        <dbReference type="Proteomes" id="UP000288587"/>
    </source>
</evidence>
<dbReference type="RefSeq" id="WP_127682258.1">
    <property type="nucleotide sequence ID" value="NZ_SACM01000001.1"/>
</dbReference>
<comment type="caution">
    <text evidence="1">The sequence shown here is derived from an EMBL/GenBank/DDBJ whole genome shotgun (WGS) entry which is preliminary data.</text>
</comment>
<reference evidence="1 2" key="1">
    <citation type="submission" date="2019-01" db="EMBL/GenBank/DDBJ databases">
        <authorList>
            <person name="Chen W.-M."/>
        </authorList>
    </citation>
    <scope>NUCLEOTIDE SEQUENCE [LARGE SCALE GENOMIC DNA]</scope>
    <source>
        <strain evidence="1 2">CCP-18</strain>
    </source>
</reference>
<gene>
    <name evidence="1" type="ORF">EOD73_07500</name>
</gene>
<accession>A0A3S2XXJ9</accession>
<dbReference type="SUPFAM" id="SSF53850">
    <property type="entry name" value="Periplasmic binding protein-like II"/>
    <property type="match status" value="1"/>
</dbReference>
<sequence>MEVPHQGAQSSLIYRYSLALLDLALKAGGWRGAMREHPHRPGEDLQQGVWAREMARGTPGYDVCWFMTSADRERRLNAVRVPMYRGLFGWRLLLVAQGQQARFSALRGAQDWRQLSLVQGRDWPDTDILRANGLKVSGPDRYETMLDWLRQGRVDAFPRAVVEAYVEAETHPGLAVESQWALHYPTALYFFVNRNRPALLARLRQGMEALVDNGQLQHLFESHFAPLLARADLGRRRVLRLRNPLLPLGTPLDRSALWWRP</sequence>
<evidence type="ECO:0000313" key="1">
    <source>
        <dbReference type="EMBL" id="RVT88804.1"/>
    </source>
</evidence>
<keyword evidence="2" id="KW-1185">Reference proteome</keyword>
<protein>
    <submittedName>
        <fullName evidence="1">Transporter substrate-binding domain-containing protein</fullName>
    </submittedName>
</protein>
<dbReference type="EMBL" id="SACM01000001">
    <property type="protein sequence ID" value="RVT88804.1"/>
    <property type="molecule type" value="Genomic_DNA"/>
</dbReference>
<dbReference type="Proteomes" id="UP000288587">
    <property type="component" value="Unassembled WGS sequence"/>
</dbReference>
<dbReference type="OrthoDB" id="547680at2"/>
<dbReference type="AlphaFoldDB" id="A0A3S2XXJ9"/>
<dbReference type="Gene3D" id="3.40.190.10">
    <property type="entry name" value="Periplasmic binding protein-like II"/>
    <property type="match status" value="2"/>
</dbReference>
<organism evidence="1 2">
    <name type="scientific">Inhella crocodyli</name>
    <dbReference type="NCBI Taxonomy" id="2499851"/>
    <lineage>
        <taxon>Bacteria</taxon>
        <taxon>Pseudomonadati</taxon>
        <taxon>Pseudomonadota</taxon>
        <taxon>Betaproteobacteria</taxon>
        <taxon>Burkholderiales</taxon>
        <taxon>Sphaerotilaceae</taxon>
        <taxon>Inhella</taxon>
    </lineage>
</organism>
<name>A0A3S2XXJ9_9BURK</name>